<sequence length="113" mass="12897">MKVVVLGIVFLLVLGLIFFGIPNMDKGIAYEYKLITTTALDGEIVQLSAKYHRKSFKIADDSHDYVLSSSAIPENVDFTFELARKGDRIFKNQNSDTIQLIKGDRSFYFRIKK</sequence>
<evidence type="ECO:0000313" key="1">
    <source>
        <dbReference type="EMBL" id="GAO44121.1"/>
    </source>
</evidence>
<reference evidence="1 2" key="1">
    <citation type="submission" date="2015-04" db="EMBL/GenBank/DDBJ databases">
        <title>Whole genome shotgun sequence of Flavihumibacter petaseus NBRC 106054.</title>
        <authorList>
            <person name="Miyazawa S."/>
            <person name="Hosoyama A."/>
            <person name="Hashimoto M."/>
            <person name="Noguchi M."/>
            <person name="Tsuchikane K."/>
            <person name="Ohji S."/>
            <person name="Yamazoe A."/>
            <person name="Ichikawa N."/>
            <person name="Kimura A."/>
            <person name="Fujita N."/>
        </authorList>
    </citation>
    <scope>NUCLEOTIDE SEQUENCE [LARGE SCALE GENOMIC DNA]</scope>
    <source>
        <strain evidence="1 2">NBRC 106054</strain>
    </source>
</reference>
<protein>
    <submittedName>
        <fullName evidence="1">Uncharacterized protein</fullName>
    </submittedName>
</protein>
<accession>A0A0E9N374</accession>
<dbReference type="AlphaFoldDB" id="A0A0E9N374"/>
<dbReference type="RefSeq" id="WP_046370095.1">
    <property type="nucleotide sequence ID" value="NZ_BBWV01000003.1"/>
</dbReference>
<proteinExistence type="predicted"/>
<name>A0A0E9N374_9BACT</name>
<dbReference type="EMBL" id="BBWV01000003">
    <property type="protein sequence ID" value="GAO44121.1"/>
    <property type="molecule type" value="Genomic_DNA"/>
</dbReference>
<comment type="caution">
    <text evidence="1">The sequence shown here is derived from an EMBL/GenBank/DDBJ whole genome shotgun (WGS) entry which is preliminary data.</text>
</comment>
<evidence type="ECO:0000313" key="2">
    <source>
        <dbReference type="Proteomes" id="UP000033121"/>
    </source>
</evidence>
<keyword evidence="2" id="KW-1185">Reference proteome</keyword>
<dbReference type="Proteomes" id="UP000033121">
    <property type="component" value="Unassembled WGS sequence"/>
</dbReference>
<gene>
    <name evidence="1" type="ORF">FPE01S_03_01600</name>
</gene>
<organism evidence="1 2">
    <name type="scientific">Flavihumibacter petaseus NBRC 106054</name>
    <dbReference type="NCBI Taxonomy" id="1220578"/>
    <lineage>
        <taxon>Bacteria</taxon>
        <taxon>Pseudomonadati</taxon>
        <taxon>Bacteroidota</taxon>
        <taxon>Chitinophagia</taxon>
        <taxon>Chitinophagales</taxon>
        <taxon>Chitinophagaceae</taxon>
        <taxon>Flavihumibacter</taxon>
    </lineage>
</organism>